<evidence type="ECO:0000256" key="6">
    <source>
        <dbReference type="ARBA" id="ARBA00022989"/>
    </source>
</evidence>
<feature type="transmembrane region" description="Helical" evidence="10">
    <location>
        <begin position="467"/>
        <end position="485"/>
    </location>
</feature>
<dbReference type="PANTHER" id="PTHR32309">
    <property type="entry name" value="TYROSINE-PROTEIN KINASE"/>
    <property type="match status" value="1"/>
</dbReference>
<accession>A0AAU9CQK7</accession>
<dbReference type="InterPro" id="IPR003856">
    <property type="entry name" value="LPS_length_determ_N"/>
</dbReference>
<evidence type="ECO:0000256" key="10">
    <source>
        <dbReference type="SAM" id="Phobius"/>
    </source>
</evidence>
<reference evidence="14" key="1">
    <citation type="journal article" date="2024" name="Int. J. Syst. Evol. Microbiol.">
        <title>Methylomarinovum tepidoasis sp. nov., a moderately thermophilic methanotroph of the family Methylothermaceae isolated from a deep-sea hydrothermal field.</title>
        <authorList>
            <person name="Hirayama H."/>
            <person name="Takaki Y."/>
            <person name="Abe M."/>
            <person name="Miyazaki M."/>
            <person name="Uematsu K."/>
            <person name="Matsui Y."/>
            <person name="Takai K."/>
        </authorList>
    </citation>
    <scope>NUCLEOTIDE SEQUENCE [LARGE SCALE GENOMIC DNA]</scope>
    <source>
        <strain evidence="14">IT-9</strain>
    </source>
</reference>
<dbReference type="Pfam" id="PF02706">
    <property type="entry name" value="Wzz"/>
    <property type="match status" value="1"/>
</dbReference>
<evidence type="ECO:0000313" key="14">
    <source>
        <dbReference type="Proteomes" id="UP001321825"/>
    </source>
</evidence>
<dbReference type="InterPro" id="IPR050445">
    <property type="entry name" value="Bact_polysacc_biosynth/exp"/>
</dbReference>
<keyword evidence="3 10" id="KW-0812">Transmembrane</keyword>
<comment type="subcellular location">
    <subcellularLocation>
        <location evidence="1">Cell membrane</location>
        <topology evidence="1">Multi-pass membrane protein</topology>
    </subcellularLocation>
</comment>
<dbReference type="PANTHER" id="PTHR32309:SF13">
    <property type="entry name" value="FERRIC ENTEROBACTIN TRANSPORT PROTEIN FEPE"/>
    <property type="match status" value="1"/>
</dbReference>
<feature type="region of interest" description="Disordered" evidence="9">
    <location>
        <begin position="1"/>
        <end position="25"/>
    </location>
</feature>
<dbReference type="Proteomes" id="UP001321825">
    <property type="component" value="Chromosome"/>
</dbReference>
<feature type="transmembrane region" description="Helical" evidence="10">
    <location>
        <begin position="47"/>
        <end position="67"/>
    </location>
</feature>
<proteinExistence type="predicted"/>
<protein>
    <submittedName>
        <fullName evidence="13">Polysaccharide biosynthesis transport protein</fullName>
    </submittedName>
</protein>
<organism evidence="13 14">
    <name type="scientific">Methylomarinovum caldicuralii</name>
    <dbReference type="NCBI Taxonomy" id="438856"/>
    <lineage>
        <taxon>Bacteria</taxon>
        <taxon>Pseudomonadati</taxon>
        <taxon>Pseudomonadota</taxon>
        <taxon>Gammaproteobacteria</taxon>
        <taxon>Methylococcales</taxon>
        <taxon>Methylothermaceae</taxon>
        <taxon>Methylomarinovum</taxon>
    </lineage>
</organism>
<dbReference type="AlphaFoldDB" id="A0AAU9CQK7"/>
<evidence type="ECO:0000256" key="4">
    <source>
        <dbReference type="ARBA" id="ARBA00022741"/>
    </source>
</evidence>
<keyword evidence="4" id="KW-0547">Nucleotide-binding</keyword>
<keyword evidence="7 10" id="KW-0472">Membrane</keyword>
<dbReference type="CDD" id="cd05387">
    <property type="entry name" value="BY-kinase"/>
    <property type="match status" value="1"/>
</dbReference>
<evidence type="ECO:0000256" key="3">
    <source>
        <dbReference type="ARBA" id="ARBA00022692"/>
    </source>
</evidence>
<evidence type="ECO:0000256" key="2">
    <source>
        <dbReference type="ARBA" id="ARBA00022475"/>
    </source>
</evidence>
<keyword evidence="5" id="KW-0067">ATP-binding</keyword>
<feature type="domain" description="Polysaccharide chain length determinant N-terminal" evidence="11">
    <location>
        <begin position="31"/>
        <end position="123"/>
    </location>
</feature>
<feature type="coiled-coil region" evidence="8">
    <location>
        <begin position="234"/>
        <end position="439"/>
    </location>
</feature>
<name>A0AAU9CQK7_9GAMM</name>
<keyword evidence="6 10" id="KW-1133">Transmembrane helix</keyword>
<dbReference type="InterPro" id="IPR005702">
    <property type="entry name" value="Wzc-like_C"/>
</dbReference>
<dbReference type="InterPro" id="IPR027417">
    <property type="entry name" value="P-loop_NTPase"/>
</dbReference>
<dbReference type="Pfam" id="PF13807">
    <property type="entry name" value="GNVR"/>
    <property type="match status" value="1"/>
</dbReference>
<dbReference type="GO" id="GO:0005886">
    <property type="term" value="C:plasma membrane"/>
    <property type="evidence" value="ECO:0007669"/>
    <property type="project" value="UniProtKB-SubCell"/>
</dbReference>
<evidence type="ECO:0000259" key="12">
    <source>
        <dbReference type="Pfam" id="PF13807"/>
    </source>
</evidence>
<dbReference type="GO" id="GO:0005524">
    <property type="term" value="F:ATP binding"/>
    <property type="evidence" value="ECO:0007669"/>
    <property type="project" value="UniProtKB-KW"/>
</dbReference>
<evidence type="ECO:0000256" key="9">
    <source>
        <dbReference type="SAM" id="MobiDB-lite"/>
    </source>
</evidence>
<evidence type="ECO:0000256" key="7">
    <source>
        <dbReference type="ARBA" id="ARBA00023136"/>
    </source>
</evidence>
<dbReference type="KEGG" id="mcau:MIT9_P1823"/>
<keyword evidence="8" id="KW-0175">Coiled coil</keyword>
<dbReference type="Gene3D" id="3.40.50.300">
    <property type="entry name" value="P-loop containing nucleotide triphosphate hydrolases"/>
    <property type="match status" value="1"/>
</dbReference>
<dbReference type="SUPFAM" id="SSF52540">
    <property type="entry name" value="P-loop containing nucleoside triphosphate hydrolases"/>
    <property type="match status" value="1"/>
</dbReference>
<sequence>MQHPVPKLTPLPADTQPNTALLPHPIPDDEEEINLLDYWLILKRHKWGILAFVLLGLFIAFLIAFNAQPLYKSRVRLIAEPVMQRVADQVGPYQSVNTAWVFYKTQYELIASRAIAEKVIRKLDLVHNPTFTGADRKKLFELPKIDWRAWIPKAWLPETRGKKGANIREMDPLAPFVDLLLSNLKVTGDEESAVITVEYTAPDPVLAAQIANAIAQAYIEFSMESRMETTQSATQWLKDQLKEVQDKLKASEEALQRFQAQENLIDTENSQKIAATKLASLSAELVRAQAQRSELEVRYRQVKAILDSGTSLESVSSVLNNRVIEQLKAQLVQRLQAVREMSERYGPKHPKMIAANSALEEARKALRQEIDKIAANLRKELEVARARERELKQLIADQENTIIRYQDKSFKLAQLERDVKTQRELYENLLEKARQLEAQHNYNLPNITVIEKAHPALRPFKPKKAQILFIGSVLGGFLGVLIAFLREYLDNTVKTEEDVEKKIGLPLLGVTPLLDSKELHGSPPEHVYLNGQPHKFVEAVNYIRTGVLFSNLDRPPQTIMITSSVPNEGKTTLACNLATAFARLDTTLLLETDLRKPRLGEIITKSPKGLTEVLLGEARLEEVLIQDRQEGNLYYLAAGMIPPHPLEALSSHAFQELVAKLKQRFTHIVFDTPPINAVSDPLVIARMSDAIAMVVKADDTPINSVMAALKRLQTVEKRPTGIVLNQLDLEKAAYYGYHGYYGETYGDYQYGQVAPSSSA</sequence>
<evidence type="ECO:0000256" key="8">
    <source>
        <dbReference type="SAM" id="Coils"/>
    </source>
</evidence>
<evidence type="ECO:0000313" key="13">
    <source>
        <dbReference type="EMBL" id="BCX82238.1"/>
    </source>
</evidence>
<dbReference type="NCBIfam" id="TIGR01007">
    <property type="entry name" value="eps_fam"/>
    <property type="match status" value="1"/>
</dbReference>
<gene>
    <name evidence="13" type="ORF">MIT9_P1823</name>
</gene>
<keyword evidence="14" id="KW-1185">Reference proteome</keyword>
<evidence type="ECO:0000256" key="5">
    <source>
        <dbReference type="ARBA" id="ARBA00022840"/>
    </source>
</evidence>
<evidence type="ECO:0000259" key="11">
    <source>
        <dbReference type="Pfam" id="PF02706"/>
    </source>
</evidence>
<evidence type="ECO:0000256" key="1">
    <source>
        <dbReference type="ARBA" id="ARBA00004651"/>
    </source>
</evidence>
<dbReference type="InterPro" id="IPR032807">
    <property type="entry name" value="GNVR"/>
</dbReference>
<keyword evidence="2" id="KW-1003">Cell membrane</keyword>
<dbReference type="GO" id="GO:0004713">
    <property type="term" value="F:protein tyrosine kinase activity"/>
    <property type="evidence" value="ECO:0007669"/>
    <property type="project" value="TreeGrafter"/>
</dbReference>
<dbReference type="EMBL" id="AP024714">
    <property type="protein sequence ID" value="BCX82238.1"/>
    <property type="molecule type" value="Genomic_DNA"/>
</dbReference>
<feature type="domain" description="Tyrosine-protein kinase G-rich" evidence="12">
    <location>
        <begin position="414"/>
        <end position="487"/>
    </location>
</feature>